<sequence>MFFCDFDLINESFERKWKLAKVEHQKSMSGRHTSGYRLRAKKYRVALALTRSTDYAVIPRSENGAVWIRSLALG</sequence>
<protein>
    <submittedName>
        <fullName evidence="1">Uncharacterized protein</fullName>
    </submittedName>
</protein>
<gene>
    <name evidence="1" type="ORF">NCTC9854_00591</name>
</gene>
<proteinExistence type="predicted"/>
<dbReference type="EMBL" id="UGWI01000001">
    <property type="protein sequence ID" value="SUF36384.1"/>
    <property type="molecule type" value="Genomic_DNA"/>
</dbReference>
<dbReference type="Proteomes" id="UP000254773">
    <property type="component" value="Unassembled WGS sequence"/>
</dbReference>
<evidence type="ECO:0000313" key="1">
    <source>
        <dbReference type="EMBL" id="SUF36384.1"/>
    </source>
</evidence>
<accession>A0A379Q3Y5</accession>
<reference evidence="1 2" key="1">
    <citation type="submission" date="2018-06" db="EMBL/GenBank/DDBJ databases">
        <authorList>
            <consortium name="Pathogen Informatics"/>
            <person name="Doyle S."/>
        </authorList>
    </citation>
    <scope>NUCLEOTIDE SEQUENCE [LARGE SCALE GENOMIC DNA]</scope>
    <source>
        <strain evidence="1 2">NCTC9854</strain>
    </source>
</reference>
<dbReference type="AlphaFoldDB" id="A0A379Q3Y5"/>
<evidence type="ECO:0000313" key="2">
    <source>
        <dbReference type="Proteomes" id="UP000254773"/>
    </source>
</evidence>
<name>A0A379Q3Y5_SALER</name>
<organism evidence="1 2">
    <name type="scientific">Salmonella enterica</name>
    <name type="common">Salmonella choleraesuis</name>
    <dbReference type="NCBI Taxonomy" id="28901"/>
    <lineage>
        <taxon>Bacteria</taxon>
        <taxon>Pseudomonadati</taxon>
        <taxon>Pseudomonadota</taxon>
        <taxon>Gammaproteobacteria</taxon>
        <taxon>Enterobacterales</taxon>
        <taxon>Enterobacteriaceae</taxon>
        <taxon>Salmonella</taxon>
    </lineage>
</organism>